<dbReference type="InterPro" id="IPR002942">
    <property type="entry name" value="S4_RNA-bd"/>
</dbReference>
<dbReference type="PROSITE" id="PS50889">
    <property type="entry name" value="S4"/>
    <property type="match status" value="1"/>
</dbReference>
<evidence type="ECO:0000256" key="1">
    <source>
        <dbReference type="ARBA" id="ARBA00007465"/>
    </source>
</evidence>
<name>A0ABZ1BNX9_9FIRM</name>
<dbReference type="Gene3D" id="1.10.1050.10">
    <property type="entry name" value="Ribosomal Protein S4 Delta 41, Chain A, domain 1"/>
    <property type="match status" value="1"/>
</dbReference>
<dbReference type="SMART" id="SM01390">
    <property type="entry name" value="Ribosomal_S4"/>
    <property type="match status" value="1"/>
</dbReference>
<keyword evidence="4 7" id="KW-0689">Ribosomal protein</keyword>
<feature type="domain" description="Small ribosomal subunit protein uS4 N-terminal" evidence="10">
    <location>
        <begin position="3"/>
        <end position="97"/>
    </location>
</feature>
<comment type="subunit">
    <text evidence="7">Part of the 30S ribosomal subunit. Contacts protein S5. The interaction surface between S4 and S5 is involved in control of translational fidelity.</text>
</comment>
<dbReference type="GO" id="GO:0005840">
    <property type="term" value="C:ribosome"/>
    <property type="evidence" value="ECO:0007669"/>
    <property type="project" value="UniProtKB-KW"/>
</dbReference>
<dbReference type="Gene3D" id="3.10.290.10">
    <property type="entry name" value="RNA-binding S4 domain"/>
    <property type="match status" value="1"/>
</dbReference>
<evidence type="ECO:0000256" key="6">
    <source>
        <dbReference type="ARBA" id="ARBA00035254"/>
    </source>
</evidence>
<dbReference type="InterPro" id="IPR001912">
    <property type="entry name" value="Ribosomal_uS4_N"/>
</dbReference>
<evidence type="ECO:0000256" key="8">
    <source>
        <dbReference type="RuleBase" id="RU003699"/>
    </source>
</evidence>
<dbReference type="RefSeq" id="WP_324668426.1">
    <property type="nucleotide sequence ID" value="NZ_CP141614.1"/>
</dbReference>
<evidence type="ECO:0000256" key="3">
    <source>
        <dbReference type="ARBA" id="ARBA00022884"/>
    </source>
</evidence>
<dbReference type="NCBIfam" id="NF003717">
    <property type="entry name" value="PRK05327.1"/>
    <property type="match status" value="1"/>
</dbReference>
<accession>A0ABZ1BNX9</accession>
<keyword evidence="12" id="KW-1185">Reference proteome</keyword>
<feature type="domain" description="RNA-binding S4" evidence="9">
    <location>
        <begin position="98"/>
        <end position="162"/>
    </location>
</feature>
<dbReference type="Pfam" id="PF00163">
    <property type="entry name" value="Ribosomal_S4"/>
    <property type="match status" value="1"/>
</dbReference>
<evidence type="ECO:0000256" key="5">
    <source>
        <dbReference type="ARBA" id="ARBA00023274"/>
    </source>
</evidence>
<dbReference type="EMBL" id="CP141614">
    <property type="protein sequence ID" value="WRP14131.1"/>
    <property type="molecule type" value="Genomic_DNA"/>
</dbReference>
<dbReference type="Proteomes" id="UP001333102">
    <property type="component" value="Chromosome"/>
</dbReference>
<gene>
    <name evidence="7 11" type="primary">rpsD</name>
    <name evidence="11" type="ORF">VLY81_11980</name>
</gene>
<dbReference type="InterPro" id="IPR018079">
    <property type="entry name" value="Ribosomal_uS4_CS"/>
</dbReference>
<keyword evidence="3 7" id="KW-0694">RNA-binding</keyword>
<evidence type="ECO:0000256" key="7">
    <source>
        <dbReference type="HAMAP-Rule" id="MF_01306"/>
    </source>
</evidence>
<dbReference type="Pfam" id="PF01479">
    <property type="entry name" value="S4"/>
    <property type="match status" value="1"/>
</dbReference>
<evidence type="ECO:0000256" key="2">
    <source>
        <dbReference type="ARBA" id="ARBA00022730"/>
    </source>
</evidence>
<dbReference type="InterPro" id="IPR036986">
    <property type="entry name" value="S4_RNA-bd_sf"/>
</dbReference>
<evidence type="ECO:0000259" key="10">
    <source>
        <dbReference type="SMART" id="SM01390"/>
    </source>
</evidence>
<evidence type="ECO:0000256" key="4">
    <source>
        <dbReference type="ARBA" id="ARBA00022980"/>
    </source>
</evidence>
<proteinExistence type="inferred from homology"/>
<organism evidence="11 12">
    <name type="scientific">Geochorda subterranea</name>
    <dbReference type="NCBI Taxonomy" id="3109564"/>
    <lineage>
        <taxon>Bacteria</taxon>
        <taxon>Bacillati</taxon>
        <taxon>Bacillota</taxon>
        <taxon>Limnochordia</taxon>
        <taxon>Limnochordales</taxon>
        <taxon>Geochordaceae</taxon>
        <taxon>Geochorda</taxon>
    </lineage>
</organism>
<dbReference type="InterPro" id="IPR005709">
    <property type="entry name" value="Ribosomal_uS4_bac-type"/>
</dbReference>
<protein>
    <recommendedName>
        <fullName evidence="6 7">Small ribosomal subunit protein uS4</fullName>
    </recommendedName>
</protein>
<evidence type="ECO:0000259" key="9">
    <source>
        <dbReference type="SMART" id="SM00363"/>
    </source>
</evidence>
<dbReference type="PANTHER" id="PTHR11831:SF4">
    <property type="entry name" value="SMALL RIBOSOMAL SUBUNIT PROTEIN US4M"/>
    <property type="match status" value="1"/>
</dbReference>
<dbReference type="SUPFAM" id="SSF55174">
    <property type="entry name" value="Alpha-L RNA-binding motif"/>
    <property type="match status" value="1"/>
</dbReference>
<dbReference type="PANTHER" id="PTHR11831">
    <property type="entry name" value="30S 40S RIBOSOMAL PROTEIN"/>
    <property type="match status" value="1"/>
</dbReference>
<dbReference type="CDD" id="cd00165">
    <property type="entry name" value="S4"/>
    <property type="match status" value="1"/>
</dbReference>
<dbReference type="InterPro" id="IPR022801">
    <property type="entry name" value="Ribosomal_uS4"/>
</dbReference>
<reference evidence="12" key="1">
    <citation type="submission" date="2023-12" db="EMBL/GenBank/DDBJ databases">
        <title>Novel isolates from deep terrestrial aquifers shed light on the physiology and ecology of the class Limnochordia.</title>
        <authorList>
            <person name="Karnachuk O.V."/>
            <person name="Lukina A.P."/>
            <person name="Avakyan M.R."/>
            <person name="Kadnikov V."/>
            <person name="Begmatov S."/>
            <person name="Beletsky A.V."/>
            <person name="Mardanov A.V."/>
            <person name="Ravin N.V."/>
        </authorList>
    </citation>
    <scope>NUCLEOTIDE SEQUENCE [LARGE SCALE GENOMIC DNA]</scope>
    <source>
        <strain evidence="12">LN</strain>
    </source>
</reference>
<dbReference type="NCBIfam" id="TIGR01017">
    <property type="entry name" value="rpsD_bact"/>
    <property type="match status" value="1"/>
</dbReference>
<keyword evidence="2 7" id="KW-0699">rRNA-binding</keyword>
<evidence type="ECO:0000313" key="11">
    <source>
        <dbReference type="EMBL" id="WRP14131.1"/>
    </source>
</evidence>
<dbReference type="HAMAP" id="MF_01306_B">
    <property type="entry name" value="Ribosomal_uS4_B"/>
    <property type="match status" value="1"/>
</dbReference>
<keyword evidence="5 7" id="KW-0687">Ribonucleoprotein</keyword>
<comment type="similarity">
    <text evidence="1 7 8">Belongs to the universal ribosomal protein uS4 family.</text>
</comment>
<comment type="function">
    <text evidence="7">With S5 and S12 plays an important role in translational accuracy.</text>
</comment>
<comment type="function">
    <text evidence="7">One of the primary rRNA binding proteins, it binds directly to 16S rRNA where it nucleates assembly of the body of the 30S subunit.</text>
</comment>
<sequence>MGRYTGPACRLCRREGVKLFLKGDRCYSEKCALERRNYAPGQHGQMRRKPTEYGLHLREKQRLRRYYGLMESQFRHIFQQAARRKGVTGEALLQLLELRLDNVVYRLGFAQSRRQARQLVSHGHFTVNGRRVDVPSYRLRPGDVVGVREGSKDVTLIRDNVAASGGRGVPSWLELAPERLEGRVLVVPGRDQIDAPVHEHLVVEHYSR</sequence>
<dbReference type="PROSITE" id="PS00632">
    <property type="entry name" value="RIBOSOMAL_S4"/>
    <property type="match status" value="1"/>
</dbReference>
<evidence type="ECO:0000313" key="12">
    <source>
        <dbReference type="Proteomes" id="UP001333102"/>
    </source>
</evidence>
<dbReference type="SMART" id="SM00363">
    <property type="entry name" value="S4"/>
    <property type="match status" value="1"/>
</dbReference>